<dbReference type="SUPFAM" id="SSF53335">
    <property type="entry name" value="S-adenosyl-L-methionine-dependent methyltransferases"/>
    <property type="match status" value="2"/>
</dbReference>
<dbReference type="InterPro" id="IPR013216">
    <property type="entry name" value="Methyltransf_11"/>
</dbReference>
<reference evidence="2 3" key="1">
    <citation type="journal article" date="2016" name="Nat. Commun.">
        <title>Thousands of microbial genomes shed light on interconnected biogeochemical processes in an aquifer system.</title>
        <authorList>
            <person name="Anantharaman K."/>
            <person name="Brown C.T."/>
            <person name="Hug L.A."/>
            <person name="Sharon I."/>
            <person name="Castelle C.J."/>
            <person name="Probst A.J."/>
            <person name="Thomas B.C."/>
            <person name="Singh A."/>
            <person name="Wilkins M.J."/>
            <person name="Karaoz U."/>
            <person name="Brodie E.L."/>
            <person name="Williams K.H."/>
            <person name="Hubbard S.S."/>
            <person name="Banfield J.F."/>
        </authorList>
    </citation>
    <scope>NUCLEOTIDE SEQUENCE [LARGE SCALE GENOMIC DNA]</scope>
</reference>
<dbReference type="EMBL" id="MHMS01000025">
    <property type="protein sequence ID" value="OGZ31530.1"/>
    <property type="molecule type" value="Genomic_DNA"/>
</dbReference>
<comment type="caution">
    <text evidence="2">The sequence shown here is derived from an EMBL/GenBank/DDBJ whole genome shotgun (WGS) entry which is preliminary data.</text>
</comment>
<feature type="domain" description="Methyltransferase type 11" evidence="1">
    <location>
        <begin position="41"/>
        <end position="119"/>
    </location>
</feature>
<dbReference type="InterPro" id="IPR029063">
    <property type="entry name" value="SAM-dependent_MTases_sf"/>
</dbReference>
<dbReference type="PANTHER" id="PTHR43861">
    <property type="entry name" value="TRANS-ACONITATE 2-METHYLTRANSFERASE-RELATED"/>
    <property type="match status" value="1"/>
</dbReference>
<evidence type="ECO:0000313" key="2">
    <source>
        <dbReference type="EMBL" id="OGZ31530.1"/>
    </source>
</evidence>
<protein>
    <recommendedName>
        <fullName evidence="1">Methyltransferase type 11 domain-containing protein</fullName>
    </recommendedName>
</protein>
<evidence type="ECO:0000313" key="3">
    <source>
        <dbReference type="Proteomes" id="UP000176787"/>
    </source>
</evidence>
<sequence>MEFSKYKKFGAYHWKQYEDKNTKYFRHANRVKEWIKEKNVLDIGAGDGKITHLLGIKGLDNEPEAVRLAQEKGADVILGDVYHLSFKDEEFDAVFMGDALEHFEFPRQALKEAKRVLRSYLYLATPEKGTNKDKFHYQEWTPEELKELVESEGFALEGEILVVPKDKRIYGKFKKSTPIKQITREERTQKYKNMSTEMETSSHFPMLIKTVQMTKGTVVELGSGIFSTPLLHWLCLGRKLITYESYPHYYELAKKFKSENHDIRFVNNWDEVELSEHYSVVLIDHSPKRPRNRGQDAIKFKDKADYIVIHDTGPKIEAKYGYDKVWPHFKYRRDWKECPHWTTVVSNFKDLSNL</sequence>
<dbReference type="AlphaFoldDB" id="A0A1G2F1L4"/>
<dbReference type="CDD" id="cd02440">
    <property type="entry name" value="AdoMet_MTases"/>
    <property type="match status" value="1"/>
</dbReference>
<dbReference type="Gene3D" id="3.40.50.150">
    <property type="entry name" value="Vaccinia Virus protein VP39"/>
    <property type="match status" value="1"/>
</dbReference>
<evidence type="ECO:0000259" key="1">
    <source>
        <dbReference type="Pfam" id="PF08241"/>
    </source>
</evidence>
<name>A0A1G2F1L4_9BACT</name>
<dbReference type="STRING" id="1801726.A3H02_02365"/>
<dbReference type="Pfam" id="PF08241">
    <property type="entry name" value="Methyltransf_11"/>
    <property type="match status" value="1"/>
</dbReference>
<dbReference type="Proteomes" id="UP000176787">
    <property type="component" value="Unassembled WGS sequence"/>
</dbReference>
<dbReference type="GO" id="GO:0008757">
    <property type="term" value="F:S-adenosylmethionine-dependent methyltransferase activity"/>
    <property type="evidence" value="ECO:0007669"/>
    <property type="project" value="InterPro"/>
</dbReference>
<proteinExistence type="predicted"/>
<accession>A0A1G2F1L4</accession>
<dbReference type="PANTHER" id="PTHR43861:SF1">
    <property type="entry name" value="TRANS-ACONITATE 2-METHYLTRANSFERASE"/>
    <property type="match status" value="1"/>
</dbReference>
<organism evidence="2 3">
    <name type="scientific">Candidatus Niyogibacteria bacterium RIFCSPLOWO2_12_FULL_41_13</name>
    <dbReference type="NCBI Taxonomy" id="1801726"/>
    <lineage>
        <taxon>Bacteria</taxon>
        <taxon>Candidatus Niyogiibacteriota</taxon>
    </lineage>
</organism>
<gene>
    <name evidence="2" type="ORF">A3H02_02365</name>
</gene>